<keyword evidence="2" id="KW-0663">Pyridoxal phosphate</keyword>
<dbReference type="Pfam" id="PF00155">
    <property type="entry name" value="Aminotran_1_2"/>
    <property type="match status" value="1"/>
</dbReference>
<accession>A0A8J3VE23</accession>
<dbReference type="InterPro" id="IPR051446">
    <property type="entry name" value="HTH_trans_reg/aminotransferase"/>
</dbReference>
<dbReference type="InterPro" id="IPR015421">
    <property type="entry name" value="PyrdxlP-dep_Trfase_major"/>
</dbReference>
<dbReference type="InterPro" id="IPR036388">
    <property type="entry name" value="WH-like_DNA-bd_sf"/>
</dbReference>
<feature type="domain" description="HTH gntR-type" evidence="6">
    <location>
        <begin position="16"/>
        <end position="84"/>
    </location>
</feature>
<dbReference type="PANTHER" id="PTHR46577">
    <property type="entry name" value="HTH-TYPE TRANSCRIPTIONAL REGULATORY PROTEIN GABR"/>
    <property type="match status" value="1"/>
</dbReference>
<dbReference type="AlphaFoldDB" id="A0A8J3VE23"/>
<name>A0A8J3VE23_9ACTN</name>
<dbReference type="Gene3D" id="1.10.10.10">
    <property type="entry name" value="Winged helix-like DNA-binding domain superfamily/Winged helix DNA-binding domain"/>
    <property type="match status" value="1"/>
</dbReference>
<comment type="similarity">
    <text evidence="1">In the C-terminal section; belongs to the class-I pyridoxal-phosphate-dependent aminotransferase family.</text>
</comment>
<dbReference type="RefSeq" id="WP_203907122.1">
    <property type="nucleotide sequence ID" value="NZ_BONY01000006.1"/>
</dbReference>
<protein>
    <submittedName>
        <fullName evidence="7">GntR family transcriptional regulator</fullName>
    </submittedName>
</protein>
<dbReference type="Gene3D" id="3.40.640.10">
    <property type="entry name" value="Type I PLP-dependent aspartate aminotransferase-like (Major domain)"/>
    <property type="match status" value="1"/>
</dbReference>
<gene>
    <name evidence="7" type="ORF">Rhe02_12720</name>
</gene>
<dbReference type="GO" id="GO:0003700">
    <property type="term" value="F:DNA-binding transcription factor activity"/>
    <property type="evidence" value="ECO:0007669"/>
    <property type="project" value="InterPro"/>
</dbReference>
<dbReference type="SMART" id="SM00345">
    <property type="entry name" value="HTH_GNTR"/>
    <property type="match status" value="1"/>
</dbReference>
<evidence type="ECO:0000256" key="5">
    <source>
        <dbReference type="ARBA" id="ARBA00023163"/>
    </source>
</evidence>
<evidence type="ECO:0000313" key="8">
    <source>
        <dbReference type="Proteomes" id="UP000612899"/>
    </source>
</evidence>
<sequence length="465" mass="51308">MRESIGPIHVALEGRGDLATSIYRQLLDAIVDGRLRAGEKLPPSRELAQRLEVARNTVSVAYERLIAEGFLTARVGSGTFVGAVGSSGKRRAPSGRDVQPRQLWRTLRATPPVGSSVYDFRVGVPDWKLFPLETWRRLVSSELRPSIIRDSHYRDPAGHPRLREAIARYIGISRSVRADASDVVVTQGAQQALDLIARVLIEPGDHVAVEDPGYPPARQLFAINGAHVDAVPVDSEGIVVDAIPRSVKLVYVTPSHQFPLGIAMSAARRATLLDWAQRRGAVIIEDDYDSEFRFADRPLEPLQSLDRSGRVIYVGSFSKTMLPMLRIGFLVAPASLQPALHIAKQLADWRGDLSTQGALARFLDEGMLARHIRKASRVYAARHELITTILRRDFADVLEVVPSAAGLHLCARLRPAAGYVPVPWVETLDRYCFQTVQDGLVLGYGGIPLEQITPALRRLARAFTR</sequence>
<evidence type="ECO:0000256" key="4">
    <source>
        <dbReference type="ARBA" id="ARBA00023125"/>
    </source>
</evidence>
<evidence type="ECO:0000256" key="1">
    <source>
        <dbReference type="ARBA" id="ARBA00005384"/>
    </source>
</evidence>
<reference evidence="7" key="1">
    <citation type="submission" date="2021-01" db="EMBL/GenBank/DDBJ databases">
        <title>Whole genome shotgun sequence of Rhizocola hellebori NBRC 109834.</title>
        <authorList>
            <person name="Komaki H."/>
            <person name="Tamura T."/>
        </authorList>
    </citation>
    <scope>NUCLEOTIDE SEQUENCE</scope>
    <source>
        <strain evidence="7">NBRC 109834</strain>
    </source>
</reference>
<dbReference type="CDD" id="cd07377">
    <property type="entry name" value="WHTH_GntR"/>
    <property type="match status" value="1"/>
</dbReference>
<keyword evidence="5" id="KW-0804">Transcription</keyword>
<dbReference type="GO" id="GO:0030170">
    <property type="term" value="F:pyridoxal phosphate binding"/>
    <property type="evidence" value="ECO:0007669"/>
    <property type="project" value="InterPro"/>
</dbReference>
<dbReference type="EMBL" id="BONY01000006">
    <property type="protein sequence ID" value="GIH03205.1"/>
    <property type="molecule type" value="Genomic_DNA"/>
</dbReference>
<evidence type="ECO:0000256" key="3">
    <source>
        <dbReference type="ARBA" id="ARBA00023015"/>
    </source>
</evidence>
<dbReference type="Pfam" id="PF00392">
    <property type="entry name" value="GntR"/>
    <property type="match status" value="1"/>
</dbReference>
<dbReference type="InterPro" id="IPR000524">
    <property type="entry name" value="Tscrpt_reg_HTH_GntR"/>
</dbReference>
<evidence type="ECO:0000256" key="2">
    <source>
        <dbReference type="ARBA" id="ARBA00022898"/>
    </source>
</evidence>
<dbReference type="PANTHER" id="PTHR46577:SF1">
    <property type="entry name" value="HTH-TYPE TRANSCRIPTIONAL REGULATORY PROTEIN GABR"/>
    <property type="match status" value="1"/>
</dbReference>
<dbReference type="CDD" id="cd00609">
    <property type="entry name" value="AAT_like"/>
    <property type="match status" value="1"/>
</dbReference>
<dbReference type="GO" id="GO:0003677">
    <property type="term" value="F:DNA binding"/>
    <property type="evidence" value="ECO:0007669"/>
    <property type="project" value="UniProtKB-KW"/>
</dbReference>
<proteinExistence type="inferred from homology"/>
<evidence type="ECO:0000313" key="7">
    <source>
        <dbReference type="EMBL" id="GIH03205.1"/>
    </source>
</evidence>
<dbReference type="PRINTS" id="PR00035">
    <property type="entry name" value="HTHGNTR"/>
</dbReference>
<organism evidence="7 8">
    <name type="scientific">Rhizocola hellebori</name>
    <dbReference type="NCBI Taxonomy" id="1392758"/>
    <lineage>
        <taxon>Bacteria</taxon>
        <taxon>Bacillati</taxon>
        <taxon>Actinomycetota</taxon>
        <taxon>Actinomycetes</taxon>
        <taxon>Micromonosporales</taxon>
        <taxon>Micromonosporaceae</taxon>
        <taxon>Rhizocola</taxon>
    </lineage>
</organism>
<comment type="caution">
    <text evidence="7">The sequence shown here is derived from an EMBL/GenBank/DDBJ whole genome shotgun (WGS) entry which is preliminary data.</text>
</comment>
<dbReference type="InterPro" id="IPR036390">
    <property type="entry name" value="WH_DNA-bd_sf"/>
</dbReference>
<dbReference type="InterPro" id="IPR004839">
    <property type="entry name" value="Aminotransferase_I/II_large"/>
</dbReference>
<keyword evidence="3" id="KW-0805">Transcription regulation</keyword>
<dbReference type="Proteomes" id="UP000612899">
    <property type="component" value="Unassembled WGS sequence"/>
</dbReference>
<dbReference type="SUPFAM" id="SSF46785">
    <property type="entry name" value="Winged helix' DNA-binding domain"/>
    <property type="match status" value="1"/>
</dbReference>
<keyword evidence="4" id="KW-0238">DNA-binding</keyword>
<dbReference type="PROSITE" id="PS50949">
    <property type="entry name" value="HTH_GNTR"/>
    <property type="match status" value="1"/>
</dbReference>
<dbReference type="InterPro" id="IPR015424">
    <property type="entry name" value="PyrdxlP-dep_Trfase"/>
</dbReference>
<dbReference type="SUPFAM" id="SSF53383">
    <property type="entry name" value="PLP-dependent transferases"/>
    <property type="match status" value="1"/>
</dbReference>
<keyword evidence="8" id="KW-1185">Reference proteome</keyword>
<evidence type="ECO:0000259" key="6">
    <source>
        <dbReference type="PROSITE" id="PS50949"/>
    </source>
</evidence>